<organism evidence="1 2">
    <name type="scientific">Leptospira neocaledonica</name>
    <dbReference type="NCBI Taxonomy" id="2023192"/>
    <lineage>
        <taxon>Bacteria</taxon>
        <taxon>Pseudomonadati</taxon>
        <taxon>Spirochaetota</taxon>
        <taxon>Spirochaetia</taxon>
        <taxon>Leptospirales</taxon>
        <taxon>Leptospiraceae</taxon>
        <taxon>Leptospira</taxon>
    </lineage>
</organism>
<dbReference type="InterPro" id="IPR030885">
    <property type="entry name" value="Lepto_longest"/>
</dbReference>
<keyword evidence="2" id="KW-1185">Reference proteome</keyword>
<protein>
    <recommendedName>
        <fullName evidence="3">TIGR04388 family protein</fullName>
    </recommendedName>
</protein>
<feature type="non-terminal residue" evidence="1">
    <location>
        <position position="224"/>
    </location>
</feature>
<dbReference type="Proteomes" id="UP000231843">
    <property type="component" value="Unassembled WGS sequence"/>
</dbReference>
<accession>A0A2N0A1J2</accession>
<name>A0A2N0A1J2_9LEPT</name>
<proteinExistence type="predicted"/>
<comment type="caution">
    <text evidence="1">The sequence shown here is derived from an EMBL/GenBank/DDBJ whole genome shotgun (WGS) entry which is preliminary data.</text>
</comment>
<dbReference type="AlphaFoldDB" id="A0A2N0A1J2"/>
<reference evidence="1 2" key="1">
    <citation type="submission" date="2017-07" db="EMBL/GenBank/DDBJ databases">
        <title>Leptospira spp. isolated from tropical soils.</title>
        <authorList>
            <person name="Thibeaux R."/>
            <person name="Iraola G."/>
            <person name="Ferres I."/>
            <person name="Bierque E."/>
            <person name="Girault D."/>
            <person name="Soupe-Gilbert M.-E."/>
            <person name="Picardeau M."/>
            <person name="Goarant C."/>
        </authorList>
    </citation>
    <scope>NUCLEOTIDE SEQUENCE [LARGE SCALE GENOMIC DNA]</scope>
    <source>
        <strain evidence="1 2">ES4-C-A1</strain>
    </source>
</reference>
<evidence type="ECO:0000313" key="2">
    <source>
        <dbReference type="Proteomes" id="UP000231843"/>
    </source>
</evidence>
<dbReference type="NCBIfam" id="TIGR04388">
    <property type="entry name" value="Lepto_longest"/>
    <property type="match status" value="1"/>
</dbReference>
<evidence type="ECO:0000313" key="1">
    <source>
        <dbReference type="EMBL" id="PJZ78192.1"/>
    </source>
</evidence>
<dbReference type="EMBL" id="NPEA01000003">
    <property type="protein sequence ID" value="PJZ78192.1"/>
    <property type="molecule type" value="Genomic_DNA"/>
</dbReference>
<dbReference type="RefSeq" id="WP_125226295.1">
    <property type="nucleotide sequence ID" value="NZ_NPEA01000003.1"/>
</dbReference>
<sequence>MSQLTVSFLRRMRVYFILVGFVLFPFQGTLKSQAVDPGSMELPTGAYQSSQWDSLFQQAYYLSDVATWDQLIGQGFNYFWSDWENQSNIEFSNILSTITNSDEIAGNQGYIDYVTSYLQMEQQQAAKDWENQAVYRIEQERSYFLASLQNTQVDTLTNQSPVSNTSESLALNAWNQKFQDNTQVGMYEFQTALKNLQTEFTSMQNSLASTDAQFQQNFQQIQTI</sequence>
<evidence type="ECO:0008006" key="3">
    <source>
        <dbReference type="Google" id="ProtNLM"/>
    </source>
</evidence>
<dbReference type="OrthoDB" id="345532at2"/>
<gene>
    <name evidence="1" type="ORF">CH365_07015</name>
</gene>